<protein>
    <submittedName>
        <fullName evidence="1">Uncharacterized protein</fullName>
    </submittedName>
</protein>
<dbReference type="EMBL" id="LQYS01000058">
    <property type="protein sequence ID" value="KYD12797.1"/>
    <property type="molecule type" value="Genomic_DNA"/>
</dbReference>
<sequence length="37" mass="4105">MELKKELKKLKTFISAFLLVCLTKGLVVENAGGLNVR</sequence>
<dbReference type="STRING" id="81408.B4119_1951"/>
<dbReference type="AlphaFoldDB" id="A0A150LKC9"/>
<evidence type="ECO:0000313" key="1">
    <source>
        <dbReference type="EMBL" id="KYD12797.1"/>
    </source>
</evidence>
<accession>A0A150LKC9</accession>
<name>A0A150LKC9_9BACL</name>
<dbReference type="Proteomes" id="UP000075455">
    <property type="component" value="Unassembled WGS sequence"/>
</dbReference>
<comment type="caution">
    <text evidence="1">The sequence shown here is derived from an EMBL/GenBank/DDBJ whole genome shotgun (WGS) entry which is preliminary data.</text>
</comment>
<reference evidence="1 2" key="1">
    <citation type="submission" date="2016-01" db="EMBL/GenBank/DDBJ databases">
        <title>Draft Genome Sequences of Seven Thermophilic Sporeformers Isolated from Foods.</title>
        <authorList>
            <person name="Berendsen E.M."/>
            <person name="Wells-Bennik M.H."/>
            <person name="Krawcyk A.O."/>
            <person name="De Jong A."/>
            <person name="Holsappel S."/>
            <person name="Eijlander R.T."/>
            <person name="Kuipers O.P."/>
        </authorList>
    </citation>
    <scope>NUCLEOTIDE SEQUENCE [LARGE SCALE GENOMIC DNA]</scope>
    <source>
        <strain evidence="1 2">B4119</strain>
    </source>
</reference>
<gene>
    <name evidence="1" type="ORF">B4119_1951</name>
</gene>
<organism evidence="1 2">
    <name type="scientific">Saccharococcus caldoxylosilyticus</name>
    <dbReference type="NCBI Taxonomy" id="81408"/>
    <lineage>
        <taxon>Bacteria</taxon>
        <taxon>Bacillati</taxon>
        <taxon>Bacillota</taxon>
        <taxon>Bacilli</taxon>
        <taxon>Bacillales</taxon>
        <taxon>Anoxybacillaceae</taxon>
        <taxon>Saccharococcus</taxon>
    </lineage>
</organism>
<evidence type="ECO:0000313" key="2">
    <source>
        <dbReference type="Proteomes" id="UP000075455"/>
    </source>
</evidence>
<proteinExistence type="predicted"/>
<dbReference type="PATRIC" id="fig|81408.3.peg.3951"/>